<dbReference type="InterPro" id="IPR050179">
    <property type="entry name" value="Trans_hexapeptide_repeat"/>
</dbReference>
<dbReference type="PANTHER" id="PTHR43300">
    <property type="entry name" value="ACETYLTRANSFERASE"/>
    <property type="match status" value="1"/>
</dbReference>
<evidence type="ECO:0000313" key="3">
    <source>
        <dbReference type="Proteomes" id="UP000070260"/>
    </source>
</evidence>
<dbReference type="AlphaFoldDB" id="A0A127EFH7"/>
<feature type="domain" description="PglD N-terminal" evidence="1">
    <location>
        <begin position="7"/>
        <end position="79"/>
    </location>
</feature>
<dbReference type="InterPro" id="IPR011004">
    <property type="entry name" value="Trimer_LpxA-like_sf"/>
</dbReference>
<sequence>MKKINKRLIILGAGGYGKVVADIAVQMNSYKIILFLDDNYRSSNVIGKCSDYRNFIDEYTEFYPAFGSNELRIDWINKLISEDVSVATIIHPSSYVSSLSNIDLGTVILPKAIINSYVNIGKGCIINLGAIVDHNCYIGEGSHICLGAIIKANNNIYPCTKIEAGTVIKNGFYR</sequence>
<protein>
    <recommendedName>
        <fullName evidence="1">PglD N-terminal domain-containing protein</fullName>
    </recommendedName>
</protein>
<organism evidence="2 3">
    <name type="scientific">Clostridium perfringens</name>
    <dbReference type="NCBI Taxonomy" id="1502"/>
    <lineage>
        <taxon>Bacteria</taxon>
        <taxon>Bacillati</taxon>
        <taxon>Bacillota</taxon>
        <taxon>Clostridia</taxon>
        <taxon>Eubacteriales</taxon>
        <taxon>Clostridiaceae</taxon>
        <taxon>Clostridium</taxon>
    </lineage>
</organism>
<dbReference type="Gene3D" id="3.40.50.20">
    <property type="match status" value="1"/>
</dbReference>
<dbReference type="Proteomes" id="UP000070260">
    <property type="component" value="Chromosome"/>
</dbReference>
<dbReference type="PATRIC" id="fig|1502.177.peg.514"/>
<reference evidence="2 3" key="1">
    <citation type="journal article" date="2016" name="PLoS ONE">
        <title>Plasmid Characterization and Chromosome Analysis of Two netF+ Clostridium perfringens Isolates Associated with Foal and Canine Necrotizing Enteritis.</title>
        <authorList>
            <person name="Mehdizadeh Gohari I."/>
            <person name="Kropinski A.M."/>
            <person name="Weese S.J."/>
            <person name="Parreira V.R."/>
            <person name="Whitehead A.E."/>
            <person name="Boerlin P."/>
            <person name="Prescott J.F."/>
        </authorList>
    </citation>
    <scope>NUCLEOTIDE SEQUENCE [LARGE SCALE GENOMIC DNA]</scope>
    <source>
        <strain evidence="2 3">JP838</strain>
    </source>
</reference>
<evidence type="ECO:0000259" key="1">
    <source>
        <dbReference type="Pfam" id="PF17836"/>
    </source>
</evidence>
<dbReference type="InterPro" id="IPR041561">
    <property type="entry name" value="PglD_N"/>
</dbReference>
<proteinExistence type="predicted"/>
<dbReference type="SUPFAM" id="SSF51161">
    <property type="entry name" value="Trimeric LpxA-like enzymes"/>
    <property type="match status" value="1"/>
</dbReference>
<dbReference type="Gene3D" id="2.160.10.10">
    <property type="entry name" value="Hexapeptide repeat proteins"/>
    <property type="match status" value="1"/>
</dbReference>
<accession>A0A127EFH7</accession>
<dbReference type="EMBL" id="CP010994">
    <property type="protein sequence ID" value="AMN34698.1"/>
    <property type="molecule type" value="Genomic_DNA"/>
</dbReference>
<dbReference type="RefSeq" id="WP_061426393.1">
    <property type="nucleotide sequence ID" value="NZ_CATNZO010000001.1"/>
</dbReference>
<name>A0A127EFH7_CLOPF</name>
<dbReference type="PANTHER" id="PTHR43300:SF7">
    <property type="entry name" value="UDP-N-ACETYLBACILLOSAMINE N-ACETYLTRANSFERASE"/>
    <property type="match status" value="1"/>
</dbReference>
<dbReference type="Pfam" id="PF17836">
    <property type="entry name" value="PglD_N"/>
    <property type="match status" value="1"/>
</dbReference>
<dbReference type="OrthoDB" id="9801456at2"/>
<gene>
    <name evidence="2" type="ORF">JFP838_02655</name>
</gene>
<evidence type="ECO:0000313" key="2">
    <source>
        <dbReference type="EMBL" id="AMN34698.1"/>
    </source>
</evidence>